<dbReference type="HOGENOM" id="CLU_067347_1_0_7"/>
<dbReference type="GO" id="GO:0035312">
    <property type="term" value="F:5'-3' DNA exonuclease activity"/>
    <property type="evidence" value="ECO:0007669"/>
    <property type="project" value="TreeGrafter"/>
</dbReference>
<dbReference type="eggNOG" id="COG0613">
    <property type="taxonomic scope" value="Bacteria"/>
</dbReference>
<dbReference type="Gene3D" id="3.20.20.140">
    <property type="entry name" value="Metal-dependent hydrolases"/>
    <property type="match status" value="1"/>
</dbReference>
<name>C6E799_GEOSM</name>
<dbReference type="PANTHER" id="PTHR42924:SF3">
    <property type="entry name" value="POLYMERASE_HISTIDINOL PHOSPHATASE N-TERMINAL DOMAIN-CONTAINING PROTEIN"/>
    <property type="match status" value="1"/>
</dbReference>
<dbReference type="GO" id="GO:0004534">
    <property type="term" value="F:5'-3' RNA exonuclease activity"/>
    <property type="evidence" value="ECO:0007669"/>
    <property type="project" value="TreeGrafter"/>
</dbReference>
<dbReference type="SMART" id="SM00481">
    <property type="entry name" value="POLIIIAc"/>
    <property type="match status" value="1"/>
</dbReference>
<dbReference type="Gene3D" id="1.10.150.650">
    <property type="match status" value="1"/>
</dbReference>
<dbReference type="EMBL" id="CP001661">
    <property type="protein sequence ID" value="ACT17965.1"/>
    <property type="molecule type" value="Genomic_DNA"/>
</dbReference>
<gene>
    <name evidence="2" type="ordered locus">GM21_1912</name>
</gene>
<dbReference type="InterPro" id="IPR016195">
    <property type="entry name" value="Pol/histidinol_Pase-like"/>
</dbReference>
<proteinExistence type="predicted"/>
<dbReference type="InterPro" id="IPR004013">
    <property type="entry name" value="PHP_dom"/>
</dbReference>
<accession>C6E799</accession>
<reference evidence="2" key="1">
    <citation type="submission" date="2009-07" db="EMBL/GenBank/DDBJ databases">
        <title>Complete sequence of Geobacter sp. M21.</title>
        <authorList>
            <consortium name="US DOE Joint Genome Institute"/>
            <person name="Lucas S."/>
            <person name="Copeland A."/>
            <person name="Lapidus A."/>
            <person name="Glavina del Rio T."/>
            <person name="Dalin E."/>
            <person name="Tice H."/>
            <person name="Bruce D."/>
            <person name="Goodwin L."/>
            <person name="Pitluck S."/>
            <person name="Saunders E."/>
            <person name="Brettin T."/>
            <person name="Detter J.C."/>
            <person name="Han C."/>
            <person name="Larimer F."/>
            <person name="Land M."/>
            <person name="Hauser L."/>
            <person name="Kyrpides N."/>
            <person name="Ovchinnikova G."/>
            <person name="Lovley D."/>
        </authorList>
    </citation>
    <scope>NUCLEOTIDE SEQUENCE [LARGE SCALE GENOMIC DNA]</scope>
    <source>
        <strain evidence="2">M21</strain>
    </source>
</reference>
<protein>
    <submittedName>
        <fullName evidence="2">PHP domain protein</fullName>
    </submittedName>
</protein>
<organism evidence="2">
    <name type="scientific">Geobacter sp. (strain M21)</name>
    <dbReference type="NCBI Taxonomy" id="443144"/>
    <lineage>
        <taxon>Bacteria</taxon>
        <taxon>Pseudomonadati</taxon>
        <taxon>Thermodesulfobacteriota</taxon>
        <taxon>Desulfuromonadia</taxon>
        <taxon>Geobacterales</taxon>
        <taxon>Geobacteraceae</taxon>
        <taxon>Geobacter</taxon>
    </lineage>
</organism>
<dbReference type="Pfam" id="PF02811">
    <property type="entry name" value="PHP"/>
    <property type="match status" value="1"/>
</dbReference>
<dbReference type="InterPro" id="IPR003141">
    <property type="entry name" value="Pol/His_phosphatase_N"/>
</dbReference>
<dbReference type="AlphaFoldDB" id="C6E799"/>
<dbReference type="PANTHER" id="PTHR42924">
    <property type="entry name" value="EXONUCLEASE"/>
    <property type="match status" value="1"/>
</dbReference>
<dbReference type="OrthoDB" id="9804333at2"/>
<evidence type="ECO:0000259" key="1">
    <source>
        <dbReference type="SMART" id="SM00481"/>
    </source>
</evidence>
<dbReference type="CDD" id="cd07438">
    <property type="entry name" value="PHP_HisPPase_AMP"/>
    <property type="match status" value="1"/>
</dbReference>
<evidence type="ECO:0000313" key="2">
    <source>
        <dbReference type="EMBL" id="ACT17965.1"/>
    </source>
</evidence>
<dbReference type="KEGG" id="gem:GM21_1912"/>
<dbReference type="SUPFAM" id="SSF89550">
    <property type="entry name" value="PHP domain-like"/>
    <property type="match status" value="1"/>
</dbReference>
<dbReference type="STRING" id="443144.GM21_1912"/>
<dbReference type="InterPro" id="IPR052018">
    <property type="entry name" value="PHP_domain"/>
</dbReference>
<feature type="domain" description="Polymerase/histidinol phosphatase N-terminal" evidence="1">
    <location>
        <begin position="5"/>
        <end position="70"/>
    </location>
</feature>
<sequence length="293" mass="31637">MTNLVDLHLHSTYSDGVRTPAELVAMAAELGLKAIALADHDTVDGVDEAIAAGSAKGVEVLPAMEFSVAFGSYRDVHLLGYLLDHHDPQLLAMLKDFREKRETRGEAIIVRINEKLTLEGKPTIASAEAAALAGGALGRPHIAQVLMAKGYVRDMQDAFVRYLLPCDVPKRYFPVDEALATIKRLGGVAVLAHPTTITNEREPLTKVIEQLMEMGLAGLEVYNNVCSEQDSAYLRSFAEKRGMVWTGGSDYHGIEEGICMGTGRGSMAIPYSCVEELKKQGLGARNQGLGARG</sequence>